<dbReference type="OrthoDB" id="9797162at2"/>
<comment type="caution">
    <text evidence="1">The sequence shown here is derived from an EMBL/GenBank/DDBJ whole genome shotgun (WGS) entry which is preliminary data.</text>
</comment>
<sequence length="381" mass="41354">MGAMNELINAAVVDRLRALLDSSVRGHSGIPLTLLSGSTSPIRWTALEAAAAGVDGLSLRERSDLVSGALVVDLPGDYATVAAVFRGALASPEFTGWMMWPVTETVATLALGSDDPADFEDGLTLLSELTPRLTSEFAIRRFLRADLDRALAVIRPWTEHPNEHVRRLASEGTRAFLPWAVRVPALLAAPTSTTPILDALRGDDSDYVRRSVANHLNDLGRQSPDVATALAARWMHQSDTHTEWVVRHGLRVLIKKADPRALELLGFAVVTVAVGDVMLDAPVVELPGELTFTVEVKNTGTEAARLAIDYVVHYVKSNGTTAGKVFKLTTATVLAGESIALRKKHAFRPMTTRVHYPGMHALELQVNGQRYSRVEFELAGF</sequence>
<dbReference type="InterPro" id="IPR016024">
    <property type="entry name" value="ARM-type_fold"/>
</dbReference>
<protein>
    <submittedName>
        <fullName evidence="1">3-methyladenine DNA glycosylase AlkC</fullName>
    </submittedName>
</protein>
<dbReference type="RefSeq" id="WP_106213799.1">
    <property type="nucleotide sequence ID" value="NZ_PVTL01000007.1"/>
</dbReference>
<proteinExistence type="predicted"/>
<dbReference type="EMBL" id="PVTL01000007">
    <property type="protein sequence ID" value="PRY67254.1"/>
    <property type="molecule type" value="Genomic_DNA"/>
</dbReference>
<keyword evidence="2" id="KW-1185">Reference proteome</keyword>
<dbReference type="Proteomes" id="UP000237983">
    <property type="component" value="Unassembled WGS sequence"/>
</dbReference>
<organism evidence="1 2">
    <name type="scientific">Glaciihabitans tibetensis</name>
    <dbReference type="NCBI Taxonomy" id="1266600"/>
    <lineage>
        <taxon>Bacteria</taxon>
        <taxon>Bacillati</taxon>
        <taxon>Actinomycetota</taxon>
        <taxon>Actinomycetes</taxon>
        <taxon>Micrococcales</taxon>
        <taxon>Microbacteriaceae</taxon>
        <taxon>Glaciihabitans</taxon>
    </lineage>
</organism>
<evidence type="ECO:0000313" key="2">
    <source>
        <dbReference type="Proteomes" id="UP000237983"/>
    </source>
</evidence>
<dbReference type="Gene3D" id="1.25.40.290">
    <property type="entry name" value="ARM repeat domains"/>
    <property type="match status" value="1"/>
</dbReference>
<gene>
    <name evidence="1" type="ORF">B0I08_107150</name>
</gene>
<name>A0A2T0VAS3_9MICO</name>
<dbReference type="SUPFAM" id="SSF48371">
    <property type="entry name" value="ARM repeat"/>
    <property type="match status" value="1"/>
</dbReference>
<evidence type="ECO:0000313" key="1">
    <source>
        <dbReference type="EMBL" id="PRY67254.1"/>
    </source>
</evidence>
<accession>A0A2T0VAS3</accession>
<dbReference type="AlphaFoldDB" id="A0A2T0VAS3"/>
<reference evidence="1 2" key="1">
    <citation type="submission" date="2018-03" db="EMBL/GenBank/DDBJ databases">
        <title>Genomic Encyclopedia of Type Strains, Phase III (KMG-III): the genomes of soil and plant-associated and newly described type strains.</title>
        <authorList>
            <person name="Whitman W."/>
        </authorList>
    </citation>
    <scope>NUCLEOTIDE SEQUENCE [LARGE SCALE GENOMIC DNA]</scope>
    <source>
        <strain evidence="1 2">CGMCC 1.12484</strain>
    </source>
</reference>